<dbReference type="Proteomes" id="UP000468735">
    <property type="component" value="Unassembled WGS sequence"/>
</dbReference>
<organism evidence="2 3">
    <name type="scientific">Actinomadura rudentiformis</name>
    <dbReference type="NCBI Taxonomy" id="359158"/>
    <lineage>
        <taxon>Bacteria</taxon>
        <taxon>Bacillati</taxon>
        <taxon>Actinomycetota</taxon>
        <taxon>Actinomycetes</taxon>
        <taxon>Streptosporangiales</taxon>
        <taxon>Thermomonosporaceae</taxon>
        <taxon>Actinomadura</taxon>
    </lineage>
</organism>
<dbReference type="RefSeq" id="WP_151558492.1">
    <property type="nucleotide sequence ID" value="NZ_WBMT01000002.1"/>
</dbReference>
<protein>
    <submittedName>
        <fullName evidence="2">Uncharacterized protein</fullName>
    </submittedName>
</protein>
<name>A0A6H9Z1C4_9ACTN</name>
<keyword evidence="1" id="KW-0472">Membrane</keyword>
<evidence type="ECO:0000313" key="2">
    <source>
        <dbReference type="EMBL" id="KAB2351595.1"/>
    </source>
</evidence>
<evidence type="ECO:0000256" key="1">
    <source>
        <dbReference type="SAM" id="Phobius"/>
    </source>
</evidence>
<keyword evidence="3" id="KW-1185">Reference proteome</keyword>
<feature type="transmembrane region" description="Helical" evidence="1">
    <location>
        <begin position="105"/>
        <end position="126"/>
    </location>
</feature>
<sequence>MTKVRRADLPAPPRVAVDPDLPERLRDRIQELNPRVSPKSADGHYVSWDIDNVDGPDYFERRRLKRSVVVGIPGVGAFMFAHQSANPFGLWLTPDLSGLASVLGWAHDAVLVIALVALFYPVLWLAKTVSGGFAIGENYSQKQLRRAHGHFIGSHDLDGASAELLTRTQCAVDTVLNSDVNEAGLLDSVHNQVALPMQEWEIAKALRGLSRLRRKHPDVVVDEMASAATVAQQTAAEAHDKLVRRVEALEEYAELVKAADATYHLAAAHDQIAEAEVDDLTDRARVAGQTLQDSVHRALEAAQVVVSDPA</sequence>
<dbReference type="OrthoDB" id="3425023at2"/>
<gene>
    <name evidence="2" type="ORF">F8566_05055</name>
</gene>
<proteinExistence type="predicted"/>
<dbReference type="AlphaFoldDB" id="A0A6H9Z1C4"/>
<reference evidence="2 3" key="1">
    <citation type="submission" date="2019-09" db="EMBL/GenBank/DDBJ databases">
        <title>Actinomadura physcomitrii sp. nov., a novel actinomycete isolated from moss [Physcomitrium sphaericum (Ludw) Fuernr].</title>
        <authorList>
            <person name="Zhuang X."/>
            <person name="Liu C."/>
        </authorList>
    </citation>
    <scope>NUCLEOTIDE SEQUENCE [LARGE SCALE GENOMIC DNA]</scope>
    <source>
        <strain evidence="2 3">HMC1</strain>
    </source>
</reference>
<comment type="caution">
    <text evidence="2">The sequence shown here is derived from an EMBL/GenBank/DDBJ whole genome shotgun (WGS) entry which is preliminary data.</text>
</comment>
<keyword evidence="1" id="KW-1133">Transmembrane helix</keyword>
<accession>A0A6H9Z1C4</accession>
<feature type="transmembrane region" description="Helical" evidence="1">
    <location>
        <begin position="68"/>
        <end position="85"/>
    </location>
</feature>
<evidence type="ECO:0000313" key="3">
    <source>
        <dbReference type="Proteomes" id="UP000468735"/>
    </source>
</evidence>
<keyword evidence="1" id="KW-0812">Transmembrane</keyword>
<dbReference type="EMBL" id="WBMT01000002">
    <property type="protein sequence ID" value="KAB2351595.1"/>
    <property type="molecule type" value="Genomic_DNA"/>
</dbReference>